<evidence type="ECO:0000313" key="5">
    <source>
        <dbReference type="Proteomes" id="UP000830375"/>
    </source>
</evidence>
<reference evidence="4 5" key="1">
    <citation type="submission" date="2022-01" db="EMBL/GenBank/DDBJ databases">
        <title>A high-quality chromosome-level genome assembly of rohu carp, Labeo rohita.</title>
        <authorList>
            <person name="Arick M.A. II"/>
            <person name="Hsu C.-Y."/>
            <person name="Magbanua Z."/>
            <person name="Pechanova O."/>
            <person name="Grover C."/>
            <person name="Miller E."/>
            <person name="Thrash A."/>
            <person name="Ezzel L."/>
            <person name="Alam S."/>
            <person name="Benzie J."/>
            <person name="Hamilton M."/>
            <person name="Karsi A."/>
            <person name="Lawrence M.L."/>
            <person name="Peterson D.G."/>
        </authorList>
    </citation>
    <scope>NUCLEOTIDE SEQUENCE [LARGE SCALE GENOMIC DNA]</scope>
    <source>
        <strain evidence="5">BAU-BD-2019</strain>
        <tissue evidence="4">Blood</tissue>
    </source>
</reference>
<keyword evidence="2" id="KW-0479">Metal-binding</keyword>
<evidence type="ECO:0000313" key="4">
    <source>
        <dbReference type="EMBL" id="KAI2648160.1"/>
    </source>
</evidence>
<evidence type="ECO:0000259" key="3">
    <source>
        <dbReference type="Pfam" id="PF13359"/>
    </source>
</evidence>
<dbReference type="Proteomes" id="UP000830375">
    <property type="component" value="Unassembled WGS sequence"/>
</dbReference>
<proteinExistence type="predicted"/>
<name>A0ABQ8LBP8_LABRO</name>
<organism evidence="4 5">
    <name type="scientific">Labeo rohita</name>
    <name type="common">Indian major carp</name>
    <name type="synonym">Cyprinus rohita</name>
    <dbReference type="NCBI Taxonomy" id="84645"/>
    <lineage>
        <taxon>Eukaryota</taxon>
        <taxon>Metazoa</taxon>
        <taxon>Chordata</taxon>
        <taxon>Craniata</taxon>
        <taxon>Vertebrata</taxon>
        <taxon>Euteleostomi</taxon>
        <taxon>Actinopterygii</taxon>
        <taxon>Neopterygii</taxon>
        <taxon>Teleostei</taxon>
        <taxon>Ostariophysi</taxon>
        <taxon>Cypriniformes</taxon>
        <taxon>Cyprinidae</taxon>
        <taxon>Labeoninae</taxon>
        <taxon>Labeonini</taxon>
        <taxon>Labeo</taxon>
    </lineage>
</organism>
<feature type="domain" description="DDE Tnp4" evidence="3">
    <location>
        <begin position="66"/>
        <end position="143"/>
    </location>
</feature>
<protein>
    <recommendedName>
        <fullName evidence="3">DDE Tnp4 domain-containing protein</fullName>
    </recommendedName>
</protein>
<dbReference type="InterPro" id="IPR027806">
    <property type="entry name" value="HARBI1_dom"/>
</dbReference>
<evidence type="ECO:0000256" key="1">
    <source>
        <dbReference type="ARBA" id="ARBA00001968"/>
    </source>
</evidence>
<gene>
    <name evidence="4" type="ORF">H4Q32_018179</name>
</gene>
<dbReference type="Pfam" id="PF13359">
    <property type="entry name" value="DDE_Tnp_4"/>
    <property type="match status" value="1"/>
</dbReference>
<comment type="caution">
    <text evidence="4">The sequence shown here is derived from an EMBL/GenBank/DDBJ whole genome shotgun (WGS) entry which is preliminary data.</text>
</comment>
<comment type="cofactor">
    <cofactor evidence="1">
        <name>a divalent metal cation</name>
        <dbReference type="ChEBI" id="CHEBI:60240"/>
    </cofactor>
</comment>
<dbReference type="EMBL" id="JACTAM010000025">
    <property type="protein sequence ID" value="KAI2648160.1"/>
    <property type="molecule type" value="Genomic_DNA"/>
</dbReference>
<evidence type="ECO:0000256" key="2">
    <source>
        <dbReference type="ARBA" id="ARBA00022723"/>
    </source>
</evidence>
<accession>A0ABQ8LBP8</accession>
<keyword evidence="5" id="KW-1185">Reference proteome</keyword>
<sequence>MTALALLEDIANGRIRRERVFRDQNDFLDHDNDTIQLTSQTLKRNLQRLLVFLIMAGMRLQVGRMRDGWLLGDCSYSLKTWLLTPLTNPQTDRECRYNDAHSRTGSVVERAIGQLKCRWRCLDRTGGMLLYHPNKVCCIVLACGTAYDSVVVASTPDDPNPEPVYVQPNQQAIQACQRVIAAI</sequence>